<dbReference type="Gramene" id="LPERR07G06810.1">
    <property type="protein sequence ID" value="LPERR07G06810.1"/>
    <property type="gene ID" value="LPERR07G06810"/>
</dbReference>
<organism evidence="1 2">
    <name type="scientific">Leersia perrieri</name>
    <dbReference type="NCBI Taxonomy" id="77586"/>
    <lineage>
        <taxon>Eukaryota</taxon>
        <taxon>Viridiplantae</taxon>
        <taxon>Streptophyta</taxon>
        <taxon>Embryophyta</taxon>
        <taxon>Tracheophyta</taxon>
        <taxon>Spermatophyta</taxon>
        <taxon>Magnoliopsida</taxon>
        <taxon>Liliopsida</taxon>
        <taxon>Poales</taxon>
        <taxon>Poaceae</taxon>
        <taxon>BOP clade</taxon>
        <taxon>Oryzoideae</taxon>
        <taxon>Oryzeae</taxon>
        <taxon>Oryzinae</taxon>
        <taxon>Leersia</taxon>
    </lineage>
</organism>
<dbReference type="Proteomes" id="UP000032180">
    <property type="component" value="Chromosome 7"/>
</dbReference>
<proteinExistence type="predicted"/>
<dbReference type="HOGENOM" id="CLU_2691341_0_0_1"/>
<reference evidence="2" key="2">
    <citation type="submission" date="2013-12" db="EMBL/GenBank/DDBJ databases">
        <authorList>
            <person name="Yu Y."/>
            <person name="Lee S."/>
            <person name="de Baynast K."/>
            <person name="Wissotski M."/>
            <person name="Liu L."/>
            <person name="Talag J."/>
            <person name="Goicoechea J."/>
            <person name="Angelova A."/>
            <person name="Jetty R."/>
            <person name="Kudrna D."/>
            <person name="Golser W."/>
            <person name="Rivera L."/>
            <person name="Zhang J."/>
            <person name="Wing R."/>
        </authorList>
    </citation>
    <scope>NUCLEOTIDE SEQUENCE</scope>
</reference>
<reference evidence="1" key="3">
    <citation type="submission" date="2015-04" db="UniProtKB">
        <authorList>
            <consortium name="EnsemblPlants"/>
        </authorList>
    </citation>
    <scope>IDENTIFICATION</scope>
</reference>
<reference evidence="1 2" key="1">
    <citation type="submission" date="2012-08" db="EMBL/GenBank/DDBJ databases">
        <title>Oryza genome evolution.</title>
        <authorList>
            <person name="Wing R.A."/>
        </authorList>
    </citation>
    <scope>NUCLEOTIDE SEQUENCE</scope>
</reference>
<evidence type="ECO:0000313" key="2">
    <source>
        <dbReference type="Proteomes" id="UP000032180"/>
    </source>
</evidence>
<keyword evidence="2" id="KW-1185">Reference proteome</keyword>
<name>A0A0D9WX05_9ORYZ</name>
<dbReference type="AlphaFoldDB" id="A0A0D9WX05"/>
<dbReference type="EnsemblPlants" id="LPERR07G06810.1">
    <property type="protein sequence ID" value="LPERR07G06810.1"/>
    <property type="gene ID" value="LPERR07G06810"/>
</dbReference>
<evidence type="ECO:0000313" key="1">
    <source>
        <dbReference type="EnsemblPlants" id="LPERR07G06810.1"/>
    </source>
</evidence>
<protein>
    <submittedName>
        <fullName evidence="1">Uncharacterized protein</fullName>
    </submittedName>
</protein>
<sequence>MASLKTLPWLPEPPALRLSHQTIEGWSPFTAVGNRIVSIGVSYVHENGDYPEGNGFTLVYDTKTTALTIVRHLP</sequence>
<accession>A0A0D9WX05</accession>